<evidence type="ECO:0000256" key="5">
    <source>
        <dbReference type="ARBA" id="ARBA00017272"/>
    </source>
</evidence>
<evidence type="ECO:0000256" key="9">
    <source>
        <dbReference type="ARBA" id="ARBA00023134"/>
    </source>
</evidence>
<dbReference type="GO" id="GO:0005737">
    <property type="term" value="C:cytoplasm"/>
    <property type="evidence" value="ECO:0007669"/>
    <property type="project" value="TreeGrafter"/>
</dbReference>
<comment type="pathway">
    <text evidence="2">Cofactor biosynthesis; 7,8-dihydroneopterin triphosphate biosynthesis; 7,8-dihydroneopterin triphosphate from GTP: step 1/1.</text>
</comment>
<reference evidence="12" key="2">
    <citation type="journal article" date="2022" name="Microb. Genom.">
        <title>A chromosome-scale genome assembly of the tomato pathogen Cladosporium fulvum reveals a compartmentalized genome architecture and the presence of a dispensable chromosome.</title>
        <authorList>
            <person name="Zaccaron A.Z."/>
            <person name="Chen L.H."/>
            <person name="Samaras A."/>
            <person name="Stergiopoulos I."/>
        </authorList>
    </citation>
    <scope>NUCLEOTIDE SEQUENCE</scope>
    <source>
        <strain evidence="12">Race5_Kim</strain>
    </source>
</reference>
<keyword evidence="6" id="KW-0547">Nucleotide-binding</keyword>
<dbReference type="Gene3D" id="3.30.1130.10">
    <property type="match status" value="2"/>
</dbReference>
<dbReference type="NCBIfam" id="NF006825">
    <property type="entry name" value="PRK09347.1-2"/>
    <property type="match status" value="1"/>
</dbReference>
<dbReference type="InterPro" id="IPR018234">
    <property type="entry name" value="GTP_CycHdrlase_I_CS"/>
</dbReference>
<sequence length="182" mass="20449">MQQPVHDDTDQRRANIAAAAQTILANVGEDPDREGLLKTPERFAKALQFFTSGYGMNPEVVTNDAIFTVDCNDIVVVQGIDVSSLCEHHLVPFVLGLSKFVRIVEVYARRLQVQERLTKQVAEAIEQMLQPEGVVVMAECSHMCMSMRGVQQVGTVTTTLSRTGIFLRDAQMYEEFRSMLRR</sequence>
<dbReference type="PANTHER" id="PTHR11109:SF7">
    <property type="entry name" value="GTP CYCLOHYDROLASE 1"/>
    <property type="match status" value="1"/>
</dbReference>
<dbReference type="InterPro" id="IPR001474">
    <property type="entry name" value="GTP_CycHdrlase_I"/>
</dbReference>
<accession>A0A9Q8UTY9</accession>
<evidence type="ECO:0000256" key="7">
    <source>
        <dbReference type="ARBA" id="ARBA00022801"/>
    </source>
</evidence>
<comment type="catalytic activity">
    <reaction evidence="1">
        <text>GTP + H2O = 7,8-dihydroneopterin 3'-triphosphate + formate + H(+)</text>
        <dbReference type="Rhea" id="RHEA:17473"/>
        <dbReference type="ChEBI" id="CHEBI:15377"/>
        <dbReference type="ChEBI" id="CHEBI:15378"/>
        <dbReference type="ChEBI" id="CHEBI:15740"/>
        <dbReference type="ChEBI" id="CHEBI:37565"/>
        <dbReference type="ChEBI" id="CHEBI:58462"/>
        <dbReference type="EC" id="3.5.4.16"/>
    </reaction>
</comment>
<feature type="domain" description="GTP cyclohydrolase I" evidence="11">
    <location>
        <begin position="17"/>
        <end position="180"/>
    </location>
</feature>
<evidence type="ECO:0000256" key="8">
    <source>
        <dbReference type="ARBA" id="ARBA00022909"/>
    </source>
</evidence>
<protein>
    <recommendedName>
        <fullName evidence="5">GTP cyclohydrolase 1</fullName>
        <ecNumber evidence="4">3.5.4.16</ecNumber>
    </recommendedName>
    <alternativeName>
        <fullName evidence="10">GTP cyclohydrolase I</fullName>
    </alternativeName>
</protein>
<dbReference type="AlphaFoldDB" id="A0A9Q8UTY9"/>
<dbReference type="InterPro" id="IPR020602">
    <property type="entry name" value="GTP_CycHdrlase_I_dom"/>
</dbReference>
<name>A0A9Q8UTY9_PASFU</name>
<dbReference type="Proteomes" id="UP000756132">
    <property type="component" value="Chromosome 9"/>
</dbReference>
<dbReference type="HAMAP" id="MF_00223">
    <property type="entry name" value="FolE"/>
    <property type="match status" value="1"/>
</dbReference>
<gene>
    <name evidence="12" type="ORF">CLAFUR5_09158</name>
</gene>
<evidence type="ECO:0000313" key="13">
    <source>
        <dbReference type="Proteomes" id="UP000756132"/>
    </source>
</evidence>
<keyword evidence="13" id="KW-1185">Reference proteome</keyword>
<reference evidence="12" key="1">
    <citation type="submission" date="2021-12" db="EMBL/GenBank/DDBJ databases">
        <authorList>
            <person name="Zaccaron A."/>
            <person name="Stergiopoulos I."/>
        </authorList>
    </citation>
    <scope>NUCLEOTIDE SEQUENCE</scope>
    <source>
        <strain evidence="12">Race5_Kim</strain>
    </source>
</reference>
<evidence type="ECO:0000313" key="12">
    <source>
        <dbReference type="EMBL" id="UJO22404.1"/>
    </source>
</evidence>
<dbReference type="GeneID" id="71989036"/>
<organism evidence="12 13">
    <name type="scientific">Passalora fulva</name>
    <name type="common">Tomato leaf mold</name>
    <name type="synonym">Cladosporium fulvum</name>
    <dbReference type="NCBI Taxonomy" id="5499"/>
    <lineage>
        <taxon>Eukaryota</taxon>
        <taxon>Fungi</taxon>
        <taxon>Dikarya</taxon>
        <taxon>Ascomycota</taxon>
        <taxon>Pezizomycotina</taxon>
        <taxon>Dothideomycetes</taxon>
        <taxon>Dothideomycetidae</taxon>
        <taxon>Mycosphaerellales</taxon>
        <taxon>Mycosphaerellaceae</taxon>
        <taxon>Fulvia</taxon>
    </lineage>
</organism>
<dbReference type="PROSITE" id="PS00859">
    <property type="entry name" value="GTP_CYCLOHYDROL_1_1"/>
    <property type="match status" value="1"/>
</dbReference>
<dbReference type="NCBIfam" id="NF006826">
    <property type="entry name" value="PRK09347.1-3"/>
    <property type="match status" value="1"/>
</dbReference>
<dbReference type="GO" id="GO:0006729">
    <property type="term" value="P:tetrahydrobiopterin biosynthetic process"/>
    <property type="evidence" value="ECO:0007669"/>
    <property type="project" value="TreeGrafter"/>
</dbReference>
<dbReference type="GO" id="GO:0008270">
    <property type="term" value="F:zinc ion binding"/>
    <property type="evidence" value="ECO:0007669"/>
    <property type="project" value="TreeGrafter"/>
</dbReference>
<evidence type="ECO:0000256" key="4">
    <source>
        <dbReference type="ARBA" id="ARBA00012715"/>
    </source>
</evidence>
<dbReference type="GO" id="GO:0046656">
    <property type="term" value="P:folic acid biosynthetic process"/>
    <property type="evidence" value="ECO:0007669"/>
    <property type="project" value="UniProtKB-KW"/>
</dbReference>
<dbReference type="GO" id="GO:0046654">
    <property type="term" value="P:tetrahydrofolate biosynthetic process"/>
    <property type="evidence" value="ECO:0007669"/>
    <property type="project" value="InterPro"/>
</dbReference>
<evidence type="ECO:0000256" key="10">
    <source>
        <dbReference type="ARBA" id="ARBA00030854"/>
    </source>
</evidence>
<dbReference type="OrthoDB" id="4966at2759"/>
<evidence type="ECO:0000256" key="2">
    <source>
        <dbReference type="ARBA" id="ARBA00005080"/>
    </source>
</evidence>
<evidence type="ECO:0000256" key="1">
    <source>
        <dbReference type="ARBA" id="ARBA00001052"/>
    </source>
</evidence>
<dbReference type="InterPro" id="IPR043134">
    <property type="entry name" value="GTP-CH-I_N"/>
</dbReference>
<dbReference type="Gene3D" id="1.10.286.10">
    <property type="match status" value="1"/>
</dbReference>
<comment type="similarity">
    <text evidence="3">Belongs to the GTP cyclohydrolase I family.</text>
</comment>
<dbReference type="InterPro" id="IPR043133">
    <property type="entry name" value="GTP-CH-I_C/QueF"/>
</dbReference>
<keyword evidence="9" id="KW-0342">GTP-binding</keyword>
<dbReference type="SUPFAM" id="SSF55620">
    <property type="entry name" value="Tetrahydrobiopterin biosynthesis enzymes-like"/>
    <property type="match status" value="1"/>
</dbReference>
<dbReference type="EC" id="3.5.4.16" evidence="4"/>
<evidence type="ECO:0000259" key="11">
    <source>
        <dbReference type="Pfam" id="PF01227"/>
    </source>
</evidence>
<dbReference type="PANTHER" id="PTHR11109">
    <property type="entry name" value="GTP CYCLOHYDROLASE I"/>
    <property type="match status" value="1"/>
</dbReference>
<dbReference type="FunFam" id="3.30.1130.10:FF:000001">
    <property type="entry name" value="GTP cyclohydrolase 1"/>
    <property type="match status" value="1"/>
</dbReference>
<keyword evidence="7" id="KW-0378">Hydrolase</keyword>
<evidence type="ECO:0000256" key="3">
    <source>
        <dbReference type="ARBA" id="ARBA00008085"/>
    </source>
</evidence>
<dbReference type="PROSITE" id="PS00860">
    <property type="entry name" value="GTP_CYCLOHYDROL_1_2"/>
    <property type="match status" value="1"/>
</dbReference>
<dbReference type="EMBL" id="CP090171">
    <property type="protein sequence ID" value="UJO22404.1"/>
    <property type="molecule type" value="Genomic_DNA"/>
</dbReference>
<dbReference type="RefSeq" id="XP_047766770.1">
    <property type="nucleotide sequence ID" value="XM_047908306.1"/>
</dbReference>
<dbReference type="FunFam" id="1.10.286.10:FF:000003">
    <property type="entry name" value="GTP cyclohydrolase 1"/>
    <property type="match status" value="1"/>
</dbReference>
<keyword evidence="8" id="KW-0289">Folate biosynthesis</keyword>
<dbReference type="Pfam" id="PF01227">
    <property type="entry name" value="GTP_cyclohydroI"/>
    <property type="match status" value="1"/>
</dbReference>
<dbReference type="KEGG" id="ffu:CLAFUR5_09158"/>
<evidence type="ECO:0000256" key="6">
    <source>
        <dbReference type="ARBA" id="ARBA00022741"/>
    </source>
</evidence>
<proteinExistence type="inferred from homology"/>
<dbReference type="GO" id="GO:0003934">
    <property type="term" value="F:GTP cyclohydrolase I activity"/>
    <property type="evidence" value="ECO:0007669"/>
    <property type="project" value="UniProtKB-EC"/>
</dbReference>
<dbReference type="GO" id="GO:0005525">
    <property type="term" value="F:GTP binding"/>
    <property type="evidence" value="ECO:0007669"/>
    <property type="project" value="UniProtKB-KW"/>
</dbReference>